<evidence type="ECO:0000313" key="4">
    <source>
        <dbReference type="EMBL" id="TFF22056.1"/>
    </source>
</evidence>
<keyword evidence="1" id="KW-0694">RNA-binding</keyword>
<dbReference type="GO" id="GO:0003723">
    <property type="term" value="F:RNA binding"/>
    <property type="evidence" value="ECO:0007669"/>
    <property type="project" value="UniProtKB-KW"/>
</dbReference>
<dbReference type="Proteomes" id="UP000298179">
    <property type="component" value="Unassembled WGS sequence"/>
</dbReference>
<feature type="domain" description="RNA-binding S4" evidence="3">
    <location>
        <begin position="18"/>
        <end position="77"/>
    </location>
</feature>
<evidence type="ECO:0000313" key="5">
    <source>
        <dbReference type="Proteomes" id="UP000298179"/>
    </source>
</evidence>
<keyword evidence="5" id="KW-1185">Reference proteome</keyword>
<organism evidence="4 5">
    <name type="scientific">Jiella endophytica</name>
    <dbReference type="NCBI Taxonomy" id="2558362"/>
    <lineage>
        <taxon>Bacteria</taxon>
        <taxon>Pseudomonadati</taxon>
        <taxon>Pseudomonadota</taxon>
        <taxon>Alphaproteobacteria</taxon>
        <taxon>Hyphomicrobiales</taxon>
        <taxon>Aurantimonadaceae</taxon>
        <taxon>Jiella</taxon>
    </lineage>
</organism>
<gene>
    <name evidence="4" type="ORF">E3C22_15540</name>
</gene>
<dbReference type="OrthoDB" id="9797176at2"/>
<dbReference type="InterPro" id="IPR036986">
    <property type="entry name" value="S4_RNA-bd_sf"/>
</dbReference>
<dbReference type="RefSeq" id="WP_134762939.1">
    <property type="nucleotide sequence ID" value="NZ_SOZD01000004.1"/>
</dbReference>
<feature type="compositionally biased region" description="Basic residues" evidence="2">
    <location>
        <begin position="129"/>
        <end position="138"/>
    </location>
</feature>
<dbReference type="Pfam" id="PF01479">
    <property type="entry name" value="S4"/>
    <property type="match status" value="1"/>
</dbReference>
<evidence type="ECO:0000259" key="3">
    <source>
        <dbReference type="SMART" id="SM00363"/>
    </source>
</evidence>
<evidence type="ECO:0000256" key="2">
    <source>
        <dbReference type="SAM" id="MobiDB-lite"/>
    </source>
</evidence>
<dbReference type="SMART" id="SM00363">
    <property type="entry name" value="S4"/>
    <property type="match status" value="1"/>
</dbReference>
<accession>A0A4Y8RI19</accession>
<sequence length="146" mass="15533">MAADGKETGEGAASAGAQRVDKWLFFARVVKSRTLAQKLVLSGGVRVNRDKIDDPARRLRVGDTLTISYARAVRVLKILHPGERRGPASEAVLLYEDLTGPSEGQAGTAGAAPEPSLRPDAPEKGAPRPSKKDRRALARLKGGDQP</sequence>
<evidence type="ECO:0000256" key="1">
    <source>
        <dbReference type="PROSITE-ProRule" id="PRU00182"/>
    </source>
</evidence>
<dbReference type="AlphaFoldDB" id="A0A4Y8RI19"/>
<reference evidence="4 5" key="1">
    <citation type="submission" date="2019-03" db="EMBL/GenBank/DDBJ databases">
        <title>Jiella endophytica sp. nov., a novel endophytic bacterium isolated from root of Ficus microcarpa Linn. f.</title>
        <authorList>
            <person name="Tuo L."/>
        </authorList>
    </citation>
    <scope>NUCLEOTIDE SEQUENCE [LARGE SCALE GENOMIC DNA]</scope>
    <source>
        <strain evidence="4 5">CBS5Q-3</strain>
    </source>
</reference>
<dbReference type="CDD" id="cd00165">
    <property type="entry name" value="S4"/>
    <property type="match status" value="1"/>
</dbReference>
<dbReference type="InterPro" id="IPR002942">
    <property type="entry name" value="S4_RNA-bd"/>
</dbReference>
<comment type="caution">
    <text evidence="4">The sequence shown here is derived from an EMBL/GenBank/DDBJ whole genome shotgun (WGS) entry which is preliminary data.</text>
</comment>
<proteinExistence type="predicted"/>
<name>A0A4Y8RI19_9HYPH</name>
<dbReference type="SUPFAM" id="SSF55174">
    <property type="entry name" value="Alpha-L RNA-binding motif"/>
    <property type="match status" value="1"/>
</dbReference>
<dbReference type="Gene3D" id="3.10.290.10">
    <property type="entry name" value="RNA-binding S4 domain"/>
    <property type="match status" value="1"/>
</dbReference>
<protein>
    <submittedName>
        <fullName evidence="4">RNA-binding S4 domain-containing protein</fullName>
    </submittedName>
</protein>
<dbReference type="EMBL" id="SOZD01000004">
    <property type="protein sequence ID" value="TFF22056.1"/>
    <property type="molecule type" value="Genomic_DNA"/>
</dbReference>
<dbReference type="PROSITE" id="PS50889">
    <property type="entry name" value="S4"/>
    <property type="match status" value="1"/>
</dbReference>
<feature type="region of interest" description="Disordered" evidence="2">
    <location>
        <begin position="96"/>
        <end position="146"/>
    </location>
</feature>